<dbReference type="SUPFAM" id="SSF55729">
    <property type="entry name" value="Acyl-CoA N-acyltransferases (Nat)"/>
    <property type="match status" value="1"/>
</dbReference>
<protein>
    <submittedName>
        <fullName evidence="2">GNAT family N-acetyltransferase</fullName>
    </submittedName>
</protein>
<sequence length="187" mass="22137">MGFPQLETDRLHLVQIKDEYTQSYYEIMSRNDVTKYYGMDSLKSKEEARQFIDFFQKAYDEQRAIRWGIVIKESGEFIGTVGLNNLNTSKKKAEIGYELHPTFWRKGFTNEVVKEVLQYSFEELELYRVGAVTYPQNEASIQLLKRLSFVQEGLLRGYLYQDQQSHDALIFSLIEPDWIRHKNLVEK</sequence>
<dbReference type="GO" id="GO:0008999">
    <property type="term" value="F:protein-N-terminal-alanine acetyltransferase activity"/>
    <property type="evidence" value="ECO:0007669"/>
    <property type="project" value="TreeGrafter"/>
</dbReference>
<feature type="domain" description="N-acetyltransferase" evidence="1">
    <location>
        <begin position="11"/>
        <end position="176"/>
    </location>
</feature>
<accession>A0A9X3WRF9</accession>
<keyword evidence="3" id="KW-1185">Reference proteome</keyword>
<dbReference type="AlphaFoldDB" id="A0A9X3WRF9"/>
<comment type="caution">
    <text evidence="2">The sequence shown here is derived from an EMBL/GenBank/DDBJ whole genome shotgun (WGS) entry which is preliminary data.</text>
</comment>
<gene>
    <name evidence="2" type="ORF">NC661_16550</name>
</gene>
<evidence type="ECO:0000313" key="3">
    <source>
        <dbReference type="Proteomes" id="UP001145072"/>
    </source>
</evidence>
<dbReference type="PROSITE" id="PS51186">
    <property type="entry name" value="GNAT"/>
    <property type="match status" value="1"/>
</dbReference>
<dbReference type="Proteomes" id="UP001145072">
    <property type="component" value="Unassembled WGS sequence"/>
</dbReference>
<dbReference type="EMBL" id="JAMQJZ010000015">
    <property type="protein sequence ID" value="MDC3421984.1"/>
    <property type="molecule type" value="Genomic_DNA"/>
</dbReference>
<dbReference type="RefSeq" id="WP_259870349.1">
    <property type="nucleotide sequence ID" value="NZ_JAMQJZ010000015.1"/>
</dbReference>
<dbReference type="Gene3D" id="3.40.630.30">
    <property type="match status" value="1"/>
</dbReference>
<dbReference type="InterPro" id="IPR051531">
    <property type="entry name" value="N-acetyltransferase"/>
</dbReference>
<evidence type="ECO:0000313" key="2">
    <source>
        <dbReference type="EMBL" id="MDC3421984.1"/>
    </source>
</evidence>
<dbReference type="PANTHER" id="PTHR43792">
    <property type="entry name" value="GNAT FAMILY, PUTATIVE (AFU_ORTHOLOGUE AFUA_3G00765)-RELATED-RELATED"/>
    <property type="match status" value="1"/>
</dbReference>
<proteinExistence type="predicted"/>
<dbReference type="InterPro" id="IPR016181">
    <property type="entry name" value="Acyl_CoA_acyltransferase"/>
</dbReference>
<dbReference type="PANTHER" id="PTHR43792:SF9">
    <property type="entry name" value="RIBOSOMAL-PROTEIN-ALANINE ACETYLTRANSFERASE"/>
    <property type="match status" value="1"/>
</dbReference>
<organism evidence="2 3">
    <name type="scientific">Aquibacillus koreensis</name>
    <dbReference type="NCBI Taxonomy" id="279446"/>
    <lineage>
        <taxon>Bacteria</taxon>
        <taxon>Bacillati</taxon>
        <taxon>Bacillota</taxon>
        <taxon>Bacilli</taxon>
        <taxon>Bacillales</taxon>
        <taxon>Bacillaceae</taxon>
        <taxon>Aquibacillus</taxon>
    </lineage>
</organism>
<dbReference type="InterPro" id="IPR000182">
    <property type="entry name" value="GNAT_dom"/>
</dbReference>
<name>A0A9X3WRF9_9BACI</name>
<reference evidence="2" key="1">
    <citation type="submission" date="2022-06" db="EMBL/GenBank/DDBJ databases">
        <title>Aquibacillus sp. a new bacterium isolated from soil saline samples.</title>
        <authorList>
            <person name="Galisteo C."/>
            <person name="De La Haba R."/>
            <person name="Sanchez-Porro C."/>
            <person name="Ventosa A."/>
        </authorList>
    </citation>
    <scope>NUCLEOTIDE SEQUENCE</scope>
    <source>
        <strain evidence="2">JCM 12387</strain>
    </source>
</reference>
<evidence type="ECO:0000259" key="1">
    <source>
        <dbReference type="PROSITE" id="PS51186"/>
    </source>
</evidence>
<dbReference type="GO" id="GO:0005737">
    <property type="term" value="C:cytoplasm"/>
    <property type="evidence" value="ECO:0007669"/>
    <property type="project" value="TreeGrafter"/>
</dbReference>
<dbReference type="Pfam" id="PF13302">
    <property type="entry name" value="Acetyltransf_3"/>
    <property type="match status" value="1"/>
</dbReference>